<dbReference type="Proteomes" id="UP000546031">
    <property type="component" value="Unassembled WGS sequence"/>
</dbReference>
<evidence type="ECO:0000313" key="3">
    <source>
        <dbReference type="EMBL" id="NVE95946.1"/>
    </source>
</evidence>
<comment type="caution">
    <text evidence="3">The sequence shown here is derived from an EMBL/GenBank/DDBJ whole genome shotgun (WGS) entry which is preliminary data.</text>
</comment>
<evidence type="ECO:0000259" key="2">
    <source>
        <dbReference type="Pfam" id="PF11160"/>
    </source>
</evidence>
<dbReference type="AlphaFoldDB" id="A0A850HFF0"/>
<feature type="compositionally biased region" description="Polar residues" evidence="1">
    <location>
        <begin position="1"/>
        <end position="13"/>
    </location>
</feature>
<gene>
    <name evidence="3" type="ORF">HUO12_13660</name>
</gene>
<keyword evidence="4" id="KW-1185">Reference proteome</keyword>
<sequence>MSNSNSFQTNQHVKWSWGNGEAEGQIKERFEREVTRTLKGTEVTRDGSEDNPAYLIKQDDGDEVLKLGSELEAA</sequence>
<dbReference type="Pfam" id="PF11160">
    <property type="entry name" value="Hva1_TUDOR"/>
    <property type="match status" value="1"/>
</dbReference>
<name>A0A850HFF0_9SPHN</name>
<evidence type="ECO:0000256" key="1">
    <source>
        <dbReference type="SAM" id="MobiDB-lite"/>
    </source>
</evidence>
<accession>A0A850HFF0</accession>
<feature type="domain" description="Hypervirulence associated protein TUDOR" evidence="2">
    <location>
        <begin position="11"/>
        <end position="71"/>
    </location>
</feature>
<organism evidence="3 4">
    <name type="scientific">Altererythrobacter lutimaris</name>
    <dbReference type="NCBI Taxonomy" id="2743979"/>
    <lineage>
        <taxon>Bacteria</taxon>
        <taxon>Pseudomonadati</taxon>
        <taxon>Pseudomonadota</taxon>
        <taxon>Alphaproteobacteria</taxon>
        <taxon>Sphingomonadales</taxon>
        <taxon>Erythrobacteraceae</taxon>
        <taxon>Altererythrobacter</taxon>
    </lineage>
</organism>
<proteinExistence type="predicted"/>
<protein>
    <submittedName>
        <fullName evidence="3">DUF2945 domain-containing protein</fullName>
    </submittedName>
</protein>
<reference evidence="3 4" key="1">
    <citation type="submission" date="2020-06" db="EMBL/GenBank/DDBJ databases">
        <title>Altererythrobacter lutimaris sp. nov., a marine bacterium isolated from a tidal flat.</title>
        <authorList>
            <person name="Kim D."/>
            <person name="Yoo Y."/>
            <person name="Kim J.-J."/>
        </authorList>
    </citation>
    <scope>NUCLEOTIDE SEQUENCE [LARGE SCALE GENOMIC DNA]</scope>
    <source>
        <strain evidence="3 4">JGD-16</strain>
    </source>
</reference>
<dbReference type="InterPro" id="IPR021331">
    <property type="entry name" value="Hva1_TUDOR"/>
</dbReference>
<dbReference type="EMBL" id="JABWTA010000001">
    <property type="protein sequence ID" value="NVE95946.1"/>
    <property type="molecule type" value="Genomic_DNA"/>
</dbReference>
<evidence type="ECO:0000313" key="4">
    <source>
        <dbReference type="Proteomes" id="UP000546031"/>
    </source>
</evidence>
<dbReference type="RefSeq" id="WP_176274117.1">
    <property type="nucleotide sequence ID" value="NZ_JABWTA010000001.1"/>
</dbReference>
<feature type="region of interest" description="Disordered" evidence="1">
    <location>
        <begin position="1"/>
        <end position="29"/>
    </location>
</feature>